<accession>A0ABD0M2B8</accession>
<sequence length="131" mass="15370">MPQSDCRAPTEAPSPDTHYSEEQFLHLTRTTQLLLVSGQDDRTRDWRTEDYEGLRGRNRFVRRELRRADLIWSPRRRHRAEKTDIVASAQKSTGQLVLTPQFTQWDALGFLRAAKRYERPTLLSCKLDEAK</sequence>
<name>A0ABD0M2B8_9CAEN</name>
<proteinExistence type="predicted"/>
<keyword evidence="2" id="KW-1185">Reference proteome</keyword>
<gene>
    <name evidence="1" type="ORF">BaRGS_00002781</name>
</gene>
<evidence type="ECO:0000313" key="1">
    <source>
        <dbReference type="EMBL" id="KAK7506059.1"/>
    </source>
</evidence>
<dbReference type="EMBL" id="JACVVK020000008">
    <property type="protein sequence ID" value="KAK7506059.1"/>
    <property type="molecule type" value="Genomic_DNA"/>
</dbReference>
<protein>
    <submittedName>
        <fullName evidence="1">Uncharacterized protein</fullName>
    </submittedName>
</protein>
<evidence type="ECO:0000313" key="2">
    <source>
        <dbReference type="Proteomes" id="UP001519460"/>
    </source>
</evidence>
<reference evidence="1 2" key="1">
    <citation type="journal article" date="2023" name="Sci. Data">
        <title>Genome assembly of the Korean intertidal mud-creeper Batillaria attramentaria.</title>
        <authorList>
            <person name="Patra A.K."/>
            <person name="Ho P.T."/>
            <person name="Jun S."/>
            <person name="Lee S.J."/>
            <person name="Kim Y."/>
            <person name="Won Y.J."/>
        </authorList>
    </citation>
    <scope>NUCLEOTIDE SEQUENCE [LARGE SCALE GENOMIC DNA]</scope>
    <source>
        <strain evidence="1">Wonlab-2016</strain>
    </source>
</reference>
<organism evidence="1 2">
    <name type="scientific">Batillaria attramentaria</name>
    <dbReference type="NCBI Taxonomy" id="370345"/>
    <lineage>
        <taxon>Eukaryota</taxon>
        <taxon>Metazoa</taxon>
        <taxon>Spiralia</taxon>
        <taxon>Lophotrochozoa</taxon>
        <taxon>Mollusca</taxon>
        <taxon>Gastropoda</taxon>
        <taxon>Caenogastropoda</taxon>
        <taxon>Sorbeoconcha</taxon>
        <taxon>Cerithioidea</taxon>
        <taxon>Batillariidae</taxon>
        <taxon>Batillaria</taxon>
    </lineage>
</organism>
<dbReference type="AlphaFoldDB" id="A0ABD0M2B8"/>
<comment type="caution">
    <text evidence="1">The sequence shown here is derived from an EMBL/GenBank/DDBJ whole genome shotgun (WGS) entry which is preliminary data.</text>
</comment>
<dbReference type="Proteomes" id="UP001519460">
    <property type="component" value="Unassembled WGS sequence"/>
</dbReference>